<dbReference type="GO" id="GO:0005737">
    <property type="term" value="C:cytoplasm"/>
    <property type="evidence" value="ECO:0007669"/>
    <property type="project" value="UniProtKB-SubCell"/>
</dbReference>
<dbReference type="Pfam" id="PF00227">
    <property type="entry name" value="Proteasome"/>
    <property type="match status" value="1"/>
</dbReference>
<gene>
    <name evidence="6" type="ORF">DME_LOCUS6829</name>
</gene>
<reference evidence="6 8" key="2">
    <citation type="submission" date="2018-11" db="EMBL/GenBank/DDBJ databases">
        <authorList>
            <consortium name="Pathogen Informatics"/>
        </authorList>
    </citation>
    <scope>NUCLEOTIDE SEQUENCE [LARGE SCALE GENOMIC DNA]</scope>
</reference>
<keyword evidence="1 5" id="KW-0963">Cytoplasm</keyword>
<evidence type="ECO:0000256" key="3">
    <source>
        <dbReference type="ARBA" id="ARBA00024953"/>
    </source>
</evidence>
<accession>A0A0N4U6C8</accession>
<evidence type="ECO:0000256" key="4">
    <source>
        <dbReference type="ARBA" id="ARBA00026071"/>
    </source>
</evidence>
<comment type="similarity">
    <text evidence="5">Belongs to the peptidase T1B family.</text>
</comment>
<evidence type="ECO:0000256" key="5">
    <source>
        <dbReference type="RuleBase" id="RU004203"/>
    </source>
</evidence>
<dbReference type="Proteomes" id="UP000274756">
    <property type="component" value="Unassembled WGS sequence"/>
</dbReference>
<dbReference type="GO" id="GO:0051603">
    <property type="term" value="P:proteolysis involved in protein catabolic process"/>
    <property type="evidence" value="ECO:0007669"/>
    <property type="project" value="InterPro"/>
</dbReference>
<dbReference type="InterPro" id="IPR016050">
    <property type="entry name" value="Proteasome_bsu_CS"/>
</dbReference>
<evidence type="ECO:0000313" key="7">
    <source>
        <dbReference type="Proteomes" id="UP000038040"/>
    </source>
</evidence>
<dbReference type="InterPro" id="IPR023333">
    <property type="entry name" value="Proteasome_suB-type"/>
</dbReference>
<dbReference type="AlphaFoldDB" id="A0A0N4U6C8"/>
<dbReference type="Proteomes" id="UP000038040">
    <property type="component" value="Unplaced"/>
</dbReference>
<comment type="function">
    <text evidence="3">Non-catalytic component of the proteasome, a multicatalytic proteinase complex which is characterized by its ability to cleave peptides with Arg, Phe, Tyr, Leu, and Glu adjacent to the leaving group at neutral or slightly basic pH. The proteasome has an ATP-dependent proteolytic activity.</text>
</comment>
<dbReference type="OrthoDB" id="268479at2759"/>
<dbReference type="STRING" id="318479.A0A0N4U6C8"/>
<protein>
    <recommendedName>
        <fullName evidence="5">Proteasome subunit beta</fullName>
    </recommendedName>
</protein>
<comment type="subunit">
    <text evidence="5">Component of the proteasome complex.</text>
</comment>
<name>A0A0N4U6C8_DRAME</name>
<proteinExistence type="inferred from homology"/>
<dbReference type="PROSITE" id="PS00854">
    <property type="entry name" value="PROTEASOME_BETA_1"/>
    <property type="match status" value="1"/>
</dbReference>
<evidence type="ECO:0000256" key="1">
    <source>
        <dbReference type="ARBA" id="ARBA00022490"/>
    </source>
</evidence>
<evidence type="ECO:0000256" key="2">
    <source>
        <dbReference type="ARBA" id="ARBA00022942"/>
    </source>
</evidence>
<keyword evidence="5" id="KW-0539">Nucleus</keyword>
<dbReference type="PANTHER" id="PTHR32194:SF2">
    <property type="entry name" value="PROTEASOME SUBUNIT BETA TYPE-1"/>
    <property type="match status" value="1"/>
</dbReference>
<evidence type="ECO:0000313" key="9">
    <source>
        <dbReference type="WBParaSite" id="DME_0000246901-mRNA-1"/>
    </source>
</evidence>
<evidence type="ECO:0000313" key="6">
    <source>
        <dbReference type="EMBL" id="VDN56856.1"/>
    </source>
</evidence>
<dbReference type="GO" id="GO:0005839">
    <property type="term" value="C:proteasome core complex"/>
    <property type="evidence" value="ECO:0007669"/>
    <property type="project" value="InterPro"/>
</dbReference>
<keyword evidence="8" id="KW-1185">Reference proteome</keyword>
<dbReference type="Gene3D" id="3.60.20.10">
    <property type="entry name" value="Glutamine Phosphoribosylpyrophosphate, subunit 1, domain 1"/>
    <property type="match status" value="1"/>
</dbReference>
<comment type="function">
    <text evidence="5">Component of the proteasome, a multicatalytic proteinase complex which is characterized by its ability to cleave peptides with Arg, Phe, Tyr, Leu, and Glu adjacent to the leaving group at neutral or slightly basic pH. The proteasome has an ATP-dependent proteolytic activity.</text>
</comment>
<dbReference type="WBParaSite" id="DME_0000246901-mRNA-1">
    <property type="protein sequence ID" value="DME_0000246901-mRNA-1"/>
    <property type="gene ID" value="DME_0000246901"/>
</dbReference>
<dbReference type="PROSITE" id="PS51476">
    <property type="entry name" value="PROTEASOME_BETA_2"/>
    <property type="match status" value="1"/>
</dbReference>
<keyword evidence="2 5" id="KW-0647">Proteasome</keyword>
<dbReference type="PANTHER" id="PTHR32194">
    <property type="entry name" value="METALLOPROTEASE TLDD"/>
    <property type="match status" value="1"/>
</dbReference>
<comment type="subcellular location">
    <subcellularLocation>
        <location evidence="5">Cytoplasm</location>
    </subcellularLocation>
    <subcellularLocation>
        <location evidence="5">Nucleus</location>
    </subcellularLocation>
</comment>
<comment type="subunit">
    <text evidence="4">The 26S proteasome consists of a 20S proteasome core and two 19S regulatory subunits. The 20S proteasome core is composed of 28 subunits that are arranged in four stacked rings, resulting in a barrel-shaped structure. The two end rings are each formed by seven alpha subunits, and the two central rings are each formed by seven beta subunits. The catalytic chamber with the active sites is on the inside of the barrel.</text>
</comment>
<dbReference type="InterPro" id="IPR001353">
    <property type="entry name" value="Proteasome_sua/b"/>
</dbReference>
<dbReference type="SUPFAM" id="SSF56235">
    <property type="entry name" value="N-terminal nucleophile aminohydrolases (Ntn hydrolases)"/>
    <property type="match status" value="1"/>
</dbReference>
<sequence length="260" mass="29420">MLELDETMGNIKFFKMAMEKAKFSAPWMKKKECTSQQWNPYSFEGGTTAAIAGENFAIVGGDSRLTQSEVNILSRGADKIHLLNDSIILSSAGFCGDILQLRRLLQLTSFFIIKARLHKYRFDYRGDMTVDLCAELLSRNLYYRRFFPYYTESILSGIDENGKGAVFSYDSLGMLSPSPYAASGPGEPLIMPFFDCQISHVTLSDEVEKPILSIERAISLMKDAFRMVTEREISTGDKMHLVIAEHDKPIRKLIVPLRED</sequence>
<dbReference type="InterPro" id="IPR029055">
    <property type="entry name" value="Ntn_hydrolases_N"/>
</dbReference>
<evidence type="ECO:0000313" key="8">
    <source>
        <dbReference type="Proteomes" id="UP000274756"/>
    </source>
</evidence>
<reference evidence="9" key="1">
    <citation type="submission" date="2017-02" db="UniProtKB">
        <authorList>
            <consortium name="WormBaseParasite"/>
        </authorList>
    </citation>
    <scope>IDENTIFICATION</scope>
</reference>
<organism evidence="7 9">
    <name type="scientific">Dracunculus medinensis</name>
    <name type="common">Guinea worm</name>
    <dbReference type="NCBI Taxonomy" id="318479"/>
    <lineage>
        <taxon>Eukaryota</taxon>
        <taxon>Metazoa</taxon>
        <taxon>Ecdysozoa</taxon>
        <taxon>Nematoda</taxon>
        <taxon>Chromadorea</taxon>
        <taxon>Rhabditida</taxon>
        <taxon>Spirurina</taxon>
        <taxon>Dracunculoidea</taxon>
        <taxon>Dracunculidae</taxon>
        <taxon>Dracunculus</taxon>
    </lineage>
</organism>
<dbReference type="GO" id="GO:0005634">
    <property type="term" value="C:nucleus"/>
    <property type="evidence" value="ECO:0007669"/>
    <property type="project" value="UniProtKB-SubCell"/>
</dbReference>
<dbReference type="EMBL" id="UYYG01001157">
    <property type="protein sequence ID" value="VDN56856.1"/>
    <property type="molecule type" value="Genomic_DNA"/>
</dbReference>